<evidence type="ECO:0000313" key="2">
    <source>
        <dbReference type="Proteomes" id="UP000176422"/>
    </source>
</evidence>
<name>A0A1F8DWZ1_9BACT</name>
<accession>A0A1F8DWZ1</accession>
<reference evidence="1 2" key="1">
    <citation type="journal article" date="2016" name="Nat. Commun.">
        <title>Thousands of microbial genomes shed light on interconnected biogeochemical processes in an aquifer system.</title>
        <authorList>
            <person name="Anantharaman K."/>
            <person name="Brown C.T."/>
            <person name="Hug L.A."/>
            <person name="Sharon I."/>
            <person name="Castelle C.J."/>
            <person name="Probst A.J."/>
            <person name="Thomas B.C."/>
            <person name="Singh A."/>
            <person name="Wilkins M.J."/>
            <person name="Karaoz U."/>
            <person name="Brodie E.L."/>
            <person name="Williams K.H."/>
            <person name="Hubbard S.S."/>
            <person name="Banfield J.F."/>
        </authorList>
    </citation>
    <scope>NUCLEOTIDE SEQUENCE [LARGE SCALE GENOMIC DNA]</scope>
</reference>
<protein>
    <submittedName>
        <fullName evidence="1">Uncharacterized protein</fullName>
    </submittedName>
</protein>
<dbReference type="Proteomes" id="UP000176422">
    <property type="component" value="Unassembled WGS sequence"/>
</dbReference>
<gene>
    <name evidence="1" type="ORF">A2372_01485</name>
</gene>
<dbReference type="AlphaFoldDB" id="A0A1F8DWZ1"/>
<sequence>MAPIGVETAKLAGLQIDMLQKFRQGQLSLEHLEWFLGLKMFERDALVVEFGKPGKKHAIVAKPAEKFALLVDLGIITITKEISLDVFFSENGEKLHDYSKGITDENFPNPSRILKPGDRVRVRAFHQIVPGTTTSEERMAFLEKQPGNFYAGAQGIVHVFEQKRDQLPKGKWYASFDKKDHLWEEPDGSHGVPHVDADSDGDFHVYLGDLELDWSDDDALLSFSDVIEPCDA</sequence>
<dbReference type="EMBL" id="MGIT01000001">
    <property type="protein sequence ID" value="OGM93071.1"/>
    <property type="molecule type" value="Genomic_DNA"/>
</dbReference>
<comment type="caution">
    <text evidence="1">The sequence shown here is derived from an EMBL/GenBank/DDBJ whole genome shotgun (WGS) entry which is preliminary data.</text>
</comment>
<organism evidence="1 2">
    <name type="scientific">Candidatus Wolfebacteria bacterium RIFOXYB1_FULL_54_12</name>
    <dbReference type="NCBI Taxonomy" id="1802559"/>
    <lineage>
        <taxon>Bacteria</taxon>
        <taxon>Candidatus Wolfeibacteriota</taxon>
    </lineage>
</organism>
<proteinExistence type="predicted"/>
<evidence type="ECO:0000313" key="1">
    <source>
        <dbReference type="EMBL" id="OGM93071.1"/>
    </source>
</evidence>